<dbReference type="STRING" id="174720.A0A0N5BK94"/>
<dbReference type="InterPro" id="IPR016130">
    <property type="entry name" value="Tyr_Pase_AS"/>
</dbReference>
<keyword evidence="4" id="KW-1185">Reference proteome</keyword>
<dbReference type="InterPro" id="IPR029021">
    <property type="entry name" value="Prot-tyrosine_phosphatase-like"/>
</dbReference>
<evidence type="ECO:0008006" key="6">
    <source>
        <dbReference type="Google" id="ProtNLM"/>
    </source>
</evidence>
<dbReference type="InterPro" id="IPR000387">
    <property type="entry name" value="Tyr_Pase_dom"/>
</dbReference>
<evidence type="ECO:0000256" key="1">
    <source>
        <dbReference type="SAM" id="MobiDB-lite"/>
    </source>
</evidence>
<dbReference type="SUPFAM" id="SSF52799">
    <property type="entry name" value="(Phosphotyrosine protein) phosphatases II"/>
    <property type="match status" value="1"/>
</dbReference>
<dbReference type="PROSITE" id="PS50055">
    <property type="entry name" value="TYR_PHOSPHATASE_PTP"/>
    <property type="match status" value="1"/>
</dbReference>
<dbReference type="PROSITE" id="PS50056">
    <property type="entry name" value="TYR_PHOSPHATASE_2"/>
    <property type="match status" value="1"/>
</dbReference>
<evidence type="ECO:0000259" key="3">
    <source>
        <dbReference type="PROSITE" id="PS50056"/>
    </source>
</evidence>
<feature type="region of interest" description="Disordered" evidence="1">
    <location>
        <begin position="1"/>
        <end position="42"/>
    </location>
</feature>
<proteinExistence type="predicted"/>
<dbReference type="AlphaFoldDB" id="A0A0N5BK94"/>
<dbReference type="Proteomes" id="UP000046392">
    <property type="component" value="Unplaced"/>
</dbReference>
<dbReference type="PANTHER" id="PTHR46163">
    <property type="entry name" value="TYROSINE-PROTEIN PHOSPHATASE-RELATED"/>
    <property type="match status" value="1"/>
</dbReference>
<dbReference type="InterPro" id="IPR052782">
    <property type="entry name" value="Oocyte-zygote_transition_reg"/>
</dbReference>
<name>A0A0N5BK94_STREA</name>
<evidence type="ECO:0000259" key="2">
    <source>
        <dbReference type="PROSITE" id="PS50055"/>
    </source>
</evidence>
<dbReference type="PROSITE" id="PS00383">
    <property type="entry name" value="TYR_PHOSPHATASE_1"/>
    <property type="match status" value="1"/>
</dbReference>
<dbReference type="InterPro" id="IPR003595">
    <property type="entry name" value="Tyr_Pase_cat"/>
</dbReference>
<accession>A0A0N5BK94</accession>
<sequence>MSLHKRGHPKSNFHYNPEQNKNESGMKKISNVKGLENDEKSKGKKFSKTVVYGNKIADPRKVNESSNFVKIKSSSCNMNMKYGSLNNLPISKGRVITIHDSDKNKEKKEKNQENKNFMVDYGVLEGPEAEFNVSPIKEDNINSKNEETPVNERHTVEQYDKRKEFCEKLLSIKSLKSLLICPAFKDAKYKPSDYTKKAWSENPTLNRYDDVYCIDSTRVHLRRNLLESTKTVANLSGNTNNNRSDIVGRRKNDYIHANYVRIPNSDYVYICTQGPLPHTIEDFLLMCWQEDSKVIIMLCELEEDNSEKCSKYWPDVKATMTFGKIRVYNEREDARKYEGITIRTLKIYLGDSTKIMIQYHLKTWPDHLVPPSSNIIVTLLREAQLISSRNPIVVHCSAGIGRTGTFIGIHYASERFKNQSSGEIILLDVIREMRTQRLHSVQSTIQFAYLNICLLEYFALDNIIEYDGNVKQFISKNIAYIQEYARRLLLKKNKINLK</sequence>
<organism evidence="4 5">
    <name type="scientific">Strongyloides papillosus</name>
    <name type="common">Intestinal threadworm</name>
    <dbReference type="NCBI Taxonomy" id="174720"/>
    <lineage>
        <taxon>Eukaryota</taxon>
        <taxon>Metazoa</taxon>
        <taxon>Ecdysozoa</taxon>
        <taxon>Nematoda</taxon>
        <taxon>Chromadorea</taxon>
        <taxon>Rhabditida</taxon>
        <taxon>Tylenchina</taxon>
        <taxon>Panagrolaimomorpha</taxon>
        <taxon>Strongyloidoidea</taxon>
        <taxon>Strongyloididae</taxon>
        <taxon>Strongyloides</taxon>
    </lineage>
</organism>
<dbReference type="Gene3D" id="3.90.190.10">
    <property type="entry name" value="Protein tyrosine phosphatase superfamily"/>
    <property type="match status" value="1"/>
</dbReference>
<evidence type="ECO:0000313" key="5">
    <source>
        <dbReference type="WBParaSite" id="SPAL_0000635700.1"/>
    </source>
</evidence>
<feature type="domain" description="Tyrosine-protein phosphatase" evidence="2">
    <location>
        <begin position="201"/>
        <end position="457"/>
    </location>
</feature>
<feature type="domain" description="Tyrosine specific protein phosphatases" evidence="3">
    <location>
        <begin position="377"/>
        <end position="448"/>
    </location>
</feature>
<dbReference type="SMART" id="SM00404">
    <property type="entry name" value="PTPc_motif"/>
    <property type="match status" value="1"/>
</dbReference>
<reference evidence="5" key="1">
    <citation type="submission" date="2017-02" db="UniProtKB">
        <authorList>
            <consortium name="WormBaseParasite"/>
        </authorList>
    </citation>
    <scope>IDENTIFICATION</scope>
</reference>
<dbReference type="Pfam" id="PF00102">
    <property type="entry name" value="Y_phosphatase"/>
    <property type="match status" value="1"/>
</dbReference>
<dbReference type="InterPro" id="IPR000242">
    <property type="entry name" value="PTP_cat"/>
</dbReference>
<dbReference type="WBParaSite" id="SPAL_0000635700.1">
    <property type="protein sequence ID" value="SPAL_0000635700.1"/>
    <property type="gene ID" value="SPAL_0000635700"/>
</dbReference>
<dbReference type="SMART" id="SM00194">
    <property type="entry name" value="PTPc"/>
    <property type="match status" value="1"/>
</dbReference>
<feature type="compositionally biased region" description="Basic residues" evidence="1">
    <location>
        <begin position="1"/>
        <end position="11"/>
    </location>
</feature>
<protein>
    <recommendedName>
        <fullName evidence="6">Tyrosine-protein phosphatase domain-containing protein</fullName>
    </recommendedName>
</protein>
<dbReference type="PRINTS" id="PR00700">
    <property type="entry name" value="PRTYPHPHTASE"/>
</dbReference>
<evidence type="ECO:0000313" key="4">
    <source>
        <dbReference type="Proteomes" id="UP000046392"/>
    </source>
</evidence>
<dbReference type="GO" id="GO:0004725">
    <property type="term" value="F:protein tyrosine phosphatase activity"/>
    <property type="evidence" value="ECO:0007669"/>
    <property type="project" value="InterPro"/>
</dbReference>
<dbReference type="CDD" id="cd00047">
    <property type="entry name" value="PTPc"/>
    <property type="match status" value="1"/>
</dbReference>